<evidence type="ECO:0000256" key="7">
    <source>
        <dbReference type="SAM" id="Phobius"/>
    </source>
</evidence>
<evidence type="ECO:0000259" key="9">
    <source>
        <dbReference type="Pfam" id="PF12704"/>
    </source>
</evidence>
<dbReference type="InterPro" id="IPR050250">
    <property type="entry name" value="Macrolide_Exporter_MacB"/>
</dbReference>
<evidence type="ECO:0000256" key="3">
    <source>
        <dbReference type="ARBA" id="ARBA00022692"/>
    </source>
</evidence>
<dbReference type="GO" id="GO:0022857">
    <property type="term" value="F:transmembrane transporter activity"/>
    <property type="evidence" value="ECO:0007669"/>
    <property type="project" value="TreeGrafter"/>
</dbReference>
<protein>
    <submittedName>
        <fullName evidence="10">ABC efflux pump, inner membrane subunit</fullName>
    </submittedName>
</protein>
<dbReference type="OrthoDB" id="102722at2"/>
<evidence type="ECO:0000259" key="8">
    <source>
        <dbReference type="Pfam" id="PF02687"/>
    </source>
</evidence>
<organism evidence="10 11">
    <name type="scientific">Koribacter versatilis (strain Ellin345)</name>
    <dbReference type="NCBI Taxonomy" id="204669"/>
    <lineage>
        <taxon>Bacteria</taxon>
        <taxon>Pseudomonadati</taxon>
        <taxon>Acidobacteriota</taxon>
        <taxon>Terriglobia</taxon>
        <taxon>Terriglobales</taxon>
        <taxon>Candidatus Korobacteraceae</taxon>
        <taxon>Candidatus Korobacter</taxon>
    </lineage>
</organism>
<feature type="transmembrane region" description="Helical" evidence="7">
    <location>
        <begin position="771"/>
        <end position="793"/>
    </location>
</feature>
<feature type="transmembrane region" description="Helical" evidence="7">
    <location>
        <begin position="268"/>
        <end position="290"/>
    </location>
</feature>
<dbReference type="Proteomes" id="UP000002432">
    <property type="component" value="Chromosome"/>
</dbReference>
<feature type="transmembrane region" description="Helical" evidence="7">
    <location>
        <begin position="681"/>
        <end position="704"/>
    </location>
</feature>
<feature type="domain" description="ABC3 transporter permease C-terminal" evidence="8">
    <location>
        <begin position="690"/>
        <end position="801"/>
    </location>
</feature>
<feature type="transmembrane region" description="Helical" evidence="7">
    <location>
        <begin position="417"/>
        <end position="440"/>
    </location>
</feature>
<keyword evidence="5 7" id="KW-0472">Membrane</keyword>
<feature type="domain" description="MacB-like periplasmic core" evidence="9">
    <location>
        <begin position="424"/>
        <end position="646"/>
    </location>
</feature>
<dbReference type="AlphaFoldDB" id="Q1IVJ4"/>
<keyword evidence="11" id="KW-1185">Reference proteome</keyword>
<dbReference type="InterPro" id="IPR025857">
    <property type="entry name" value="MacB_PCD"/>
</dbReference>
<feature type="transmembrane region" description="Helical" evidence="7">
    <location>
        <begin position="370"/>
        <end position="396"/>
    </location>
</feature>
<dbReference type="EMBL" id="CP000360">
    <property type="protein sequence ID" value="ABF39106.1"/>
    <property type="molecule type" value="Genomic_DNA"/>
</dbReference>
<comment type="subcellular location">
    <subcellularLocation>
        <location evidence="1">Cell membrane</location>
        <topology evidence="1">Multi-pass membrane protein</topology>
    </subcellularLocation>
</comment>
<feature type="domain" description="ABC3 transporter permease C-terminal" evidence="8">
    <location>
        <begin position="276"/>
        <end position="396"/>
    </location>
</feature>
<dbReference type="eggNOG" id="COG0577">
    <property type="taxonomic scope" value="Bacteria"/>
</dbReference>
<dbReference type="STRING" id="204669.Acid345_0101"/>
<evidence type="ECO:0000256" key="2">
    <source>
        <dbReference type="ARBA" id="ARBA00022475"/>
    </source>
</evidence>
<dbReference type="GO" id="GO:0005886">
    <property type="term" value="C:plasma membrane"/>
    <property type="evidence" value="ECO:0007669"/>
    <property type="project" value="UniProtKB-SubCell"/>
</dbReference>
<gene>
    <name evidence="10" type="ordered locus">Acid345_0101</name>
</gene>
<evidence type="ECO:0000256" key="6">
    <source>
        <dbReference type="ARBA" id="ARBA00038076"/>
    </source>
</evidence>
<evidence type="ECO:0000313" key="10">
    <source>
        <dbReference type="EMBL" id="ABF39106.1"/>
    </source>
</evidence>
<evidence type="ECO:0000256" key="5">
    <source>
        <dbReference type="ARBA" id="ARBA00023136"/>
    </source>
</evidence>
<comment type="similarity">
    <text evidence="6">Belongs to the ABC-4 integral membrane protein family.</text>
</comment>
<dbReference type="Pfam" id="PF12704">
    <property type="entry name" value="MacB_PCD"/>
    <property type="match status" value="2"/>
</dbReference>
<dbReference type="PANTHER" id="PTHR30572:SF4">
    <property type="entry name" value="ABC TRANSPORTER PERMEASE YTRF"/>
    <property type="match status" value="1"/>
</dbReference>
<keyword evidence="4 7" id="KW-1133">Transmembrane helix</keyword>
<dbReference type="HOGENOM" id="CLU_009433_1_0_0"/>
<feature type="transmembrane region" description="Helical" evidence="7">
    <location>
        <begin position="737"/>
        <end position="759"/>
    </location>
</feature>
<evidence type="ECO:0000256" key="1">
    <source>
        <dbReference type="ARBA" id="ARBA00004651"/>
    </source>
</evidence>
<evidence type="ECO:0000313" key="11">
    <source>
        <dbReference type="Proteomes" id="UP000002432"/>
    </source>
</evidence>
<dbReference type="KEGG" id="aba:Acid345_0101"/>
<dbReference type="PANTHER" id="PTHR30572">
    <property type="entry name" value="MEMBRANE COMPONENT OF TRANSPORTER-RELATED"/>
    <property type="match status" value="1"/>
</dbReference>
<dbReference type="InterPro" id="IPR003838">
    <property type="entry name" value="ABC3_permease_C"/>
</dbReference>
<evidence type="ECO:0000256" key="4">
    <source>
        <dbReference type="ARBA" id="ARBA00022989"/>
    </source>
</evidence>
<sequence>MHGLLQELRFALRQIRKSPGFSLAVVLTMAIGIGMSTAMFTVMDAVVLRPLAVPDMERVASVSEESTDHIARADAMGNVQDWYTQSHSFSEMAWHRPVAMNMTGAGDPEQLMATLSSANLFDLLRVKPWLGRTFAKGEDEPGADRVAVLSYSLWQKQFGEDRNAVGRKIQLDGKEYDVIGVMPQGFRYASYSDIFIPLGLTPAEKADRAGHLYSVLARLNPGVTREAALAELSAIAAHDAKEHPETNLGWGLKLRTLADSVNDDYTPMYMRLMLGVGIFVLLIICANVSNLQFARSIGRRTEIAIRSAMGAGRTRIVRQLLIESTLLCVTGALAGILVARLQLHLTLITMPPRVARFLPGWSNINLNGRALAYSLGLAVFAGIFSGLAPSLSALRLGVAEQLKAGGRTVAGDRRSHALRNIFAVAQITLAVALVAGAALMGSGMRAMLRQTDRYSPKTLLTFEVNLPHARYATAAQQKAFYDESLQALRNTPGVASADITPTFPVNNTGVWWQDVNLEHVQAVPGESRATQRLTISPSFLSAMHVSLLEGRWLNDSDGTSTTPVAVISKKFADRYFEGKDPIGRRMQLGKPSEATPWITVVGVAEDITWLWVDKTPQPTVYLSYAQFPGDKTYFAVRANGDADSIAPAVRRAFAQIDATLPLSDVQSYDVYLHETLVGLEYVVGMFVIDALVALLLAAIGIFGVMANSVSERTHEIGVRMAMGAQPKQIRILVLRRAAVLTIVGLALGIPMAGGLARMMANLIFGVSAGDLRVFVGTAGAVTLVALLATLLPAHRATSVQPMTALRNE</sequence>
<name>Q1IVJ4_KORVE</name>
<feature type="transmembrane region" description="Helical" evidence="7">
    <location>
        <begin position="21"/>
        <end position="43"/>
    </location>
</feature>
<reference evidence="10 11" key="1">
    <citation type="journal article" date="2009" name="Appl. Environ. Microbiol.">
        <title>Three genomes from the phylum Acidobacteria provide insight into the lifestyles of these microorganisms in soils.</title>
        <authorList>
            <person name="Ward N.L."/>
            <person name="Challacombe J.F."/>
            <person name="Janssen P.H."/>
            <person name="Henrissat B."/>
            <person name="Coutinho P.M."/>
            <person name="Wu M."/>
            <person name="Xie G."/>
            <person name="Haft D.H."/>
            <person name="Sait M."/>
            <person name="Badger J."/>
            <person name="Barabote R.D."/>
            <person name="Bradley B."/>
            <person name="Brettin T.S."/>
            <person name="Brinkac L.M."/>
            <person name="Bruce D."/>
            <person name="Creasy T."/>
            <person name="Daugherty S.C."/>
            <person name="Davidsen T.M."/>
            <person name="DeBoy R.T."/>
            <person name="Detter J.C."/>
            <person name="Dodson R.J."/>
            <person name="Durkin A.S."/>
            <person name="Ganapathy A."/>
            <person name="Gwinn-Giglio M."/>
            <person name="Han C.S."/>
            <person name="Khouri H."/>
            <person name="Kiss H."/>
            <person name="Kothari S.P."/>
            <person name="Madupu R."/>
            <person name="Nelson K.E."/>
            <person name="Nelson W.C."/>
            <person name="Paulsen I."/>
            <person name="Penn K."/>
            <person name="Ren Q."/>
            <person name="Rosovitz M.J."/>
            <person name="Selengut J.D."/>
            <person name="Shrivastava S."/>
            <person name="Sullivan S.A."/>
            <person name="Tapia R."/>
            <person name="Thompson L.S."/>
            <person name="Watkins K.L."/>
            <person name="Yang Q."/>
            <person name="Yu C."/>
            <person name="Zafar N."/>
            <person name="Zhou L."/>
            <person name="Kuske C.R."/>
        </authorList>
    </citation>
    <scope>NUCLEOTIDE SEQUENCE [LARGE SCALE GENOMIC DNA]</scope>
    <source>
        <strain evidence="10 11">Ellin345</strain>
    </source>
</reference>
<dbReference type="Pfam" id="PF02687">
    <property type="entry name" value="FtsX"/>
    <property type="match status" value="2"/>
</dbReference>
<proteinExistence type="inferred from homology"/>
<keyword evidence="3 7" id="KW-0812">Transmembrane</keyword>
<dbReference type="InterPro" id="IPR017800">
    <property type="entry name" value="ADOP"/>
</dbReference>
<dbReference type="NCBIfam" id="TIGR03434">
    <property type="entry name" value="ADOP"/>
    <property type="match status" value="1"/>
</dbReference>
<feature type="transmembrane region" description="Helical" evidence="7">
    <location>
        <begin position="325"/>
        <end position="350"/>
    </location>
</feature>
<dbReference type="RefSeq" id="WP_011520908.1">
    <property type="nucleotide sequence ID" value="NC_008009.1"/>
</dbReference>
<dbReference type="EnsemblBacteria" id="ABF39106">
    <property type="protein sequence ID" value="ABF39106"/>
    <property type="gene ID" value="Acid345_0101"/>
</dbReference>
<feature type="domain" description="MacB-like periplasmic core" evidence="9">
    <location>
        <begin position="22"/>
        <end position="234"/>
    </location>
</feature>
<keyword evidence="2" id="KW-1003">Cell membrane</keyword>
<accession>Q1IVJ4</accession>